<dbReference type="InterPro" id="IPR000859">
    <property type="entry name" value="CUB_dom"/>
</dbReference>
<feature type="disulfide bond" evidence="13">
    <location>
        <begin position="556"/>
        <end position="568"/>
    </location>
</feature>
<dbReference type="SUPFAM" id="SSF82671">
    <property type="entry name" value="SEA domain"/>
    <property type="match status" value="1"/>
</dbReference>
<evidence type="ECO:0000256" key="3">
    <source>
        <dbReference type="ARBA" id="ARBA00022692"/>
    </source>
</evidence>
<feature type="active site" description="Charge relay system" evidence="12">
    <location>
        <position position="794"/>
    </location>
</feature>
<dbReference type="InterPro" id="IPR033116">
    <property type="entry name" value="TRYPSIN_SER"/>
</dbReference>
<dbReference type="GO" id="GO:0016020">
    <property type="term" value="C:membrane"/>
    <property type="evidence" value="ECO:0007669"/>
    <property type="project" value="UniProtKB-SubCell"/>
</dbReference>
<feature type="domain" description="CUB" evidence="15">
    <location>
        <begin position="203"/>
        <end position="319"/>
    </location>
</feature>
<dbReference type="GO" id="GO:0006508">
    <property type="term" value="P:proteolysis"/>
    <property type="evidence" value="ECO:0007669"/>
    <property type="project" value="UniProtKB-KW"/>
</dbReference>
<evidence type="ECO:0000256" key="2">
    <source>
        <dbReference type="ARBA" id="ARBA00022670"/>
    </source>
</evidence>
<dbReference type="PANTHER" id="PTHR24252">
    <property type="entry name" value="ACROSIN-RELATED"/>
    <property type="match status" value="1"/>
</dbReference>
<evidence type="ECO:0000256" key="5">
    <source>
        <dbReference type="ARBA" id="ARBA00022825"/>
    </source>
</evidence>
<keyword evidence="4 11" id="KW-0378">Hydrolase</keyword>
<dbReference type="Pfam" id="PF00431">
    <property type="entry name" value="CUB"/>
    <property type="match status" value="2"/>
</dbReference>
<dbReference type="PROSITE" id="PS00134">
    <property type="entry name" value="TRYPSIN_HIS"/>
    <property type="match status" value="1"/>
</dbReference>
<reference evidence="18" key="2">
    <citation type="submission" date="2016-06" db="EMBL/GenBank/DDBJ databases">
        <title>The genome of a short-lived fish provides insights into sex chromosome evolution and the genetic control of aging.</title>
        <authorList>
            <person name="Reichwald K."/>
            <person name="Felder M."/>
            <person name="Petzold A."/>
            <person name="Koch P."/>
            <person name="Groth M."/>
            <person name="Platzer M."/>
        </authorList>
    </citation>
    <scope>NUCLEOTIDE SEQUENCE</scope>
    <source>
        <tissue evidence="18">Brain</tissue>
    </source>
</reference>
<organism evidence="18">
    <name type="scientific">Iconisemion striatum</name>
    <dbReference type="NCBI Taxonomy" id="60296"/>
    <lineage>
        <taxon>Eukaryota</taxon>
        <taxon>Metazoa</taxon>
        <taxon>Chordata</taxon>
        <taxon>Craniata</taxon>
        <taxon>Vertebrata</taxon>
        <taxon>Euteleostomi</taxon>
        <taxon>Actinopterygii</taxon>
        <taxon>Neopterygii</taxon>
        <taxon>Teleostei</taxon>
        <taxon>Neoteleostei</taxon>
        <taxon>Acanthomorphata</taxon>
        <taxon>Ovalentaria</taxon>
        <taxon>Atherinomorphae</taxon>
        <taxon>Cyprinodontiformes</taxon>
        <taxon>Nothobranchiidae</taxon>
        <taxon>Iconisemion</taxon>
    </lineage>
</organism>
<dbReference type="PRINTS" id="PR00261">
    <property type="entry name" value="LDLRECEPTOR"/>
</dbReference>
<feature type="disulfide bond" evidence="13">
    <location>
        <begin position="449"/>
        <end position="467"/>
    </location>
</feature>
<evidence type="ECO:0000256" key="8">
    <source>
        <dbReference type="ARBA" id="ARBA00023136"/>
    </source>
</evidence>
<keyword evidence="6" id="KW-0735">Signal-anchor</keyword>
<evidence type="ECO:0000256" key="4">
    <source>
        <dbReference type="ARBA" id="ARBA00022801"/>
    </source>
</evidence>
<feature type="disulfide bond" evidence="13">
    <location>
        <begin position="514"/>
        <end position="526"/>
    </location>
</feature>
<dbReference type="CDD" id="cd00041">
    <property type="entry name" value="CUB"/>
    <property type="match status" value="2"/>
</dbReference>
<dbReference type="InterPro" id="IPR001254">
    <property type="entry name" value="Trypsin_dom"/>
</dbReference>
<keyword evidence="8 11" id="KW-0472">Membrane</keyword>
<evidence type="ECO:0000256" key="14">
    <source>
        <dbReference type="SAM" id="Phobius"/>
    </source>
</evidence>
<dbReference type="Pfam" id="PF01390">
    <property type="entry name" value="SEA"/>
    <property type="match status" value="1"/>
</dbReference>
<evidence type="ECO:0000256" key="9">
    <source>
        <dbReference type="ARBA" id="ARBA00023157"/>
    </source>
</evidence>
<evidence type="ECO:0000256" key="12">
    <source>
        <dbReference type="PIRSR" id="PIRSR036370-1"/>
    </source>
</evidence>
<dbReference type="PROSITE" id="PS01180">
    <property type="entry name" value="CUB"/>
    <property type="match status" value="2"/>
</dbReference>
<dbReference type="InterPro" id="IPR018114">
    <property type="entry name" value="TRYPSIN_HIS"/>
</dbReference>
<feature type="transmembrane region" description="Helical" evidence="14">
    <location>
        <begin position="42"/>
        <end position="66"/>
    </location>
</feature>
<evidence type="ECO:0000256" key="13">
    <source>
        <dbReference type="PROSITE-ProRule" id="PRU00124"/>
    </source>
</evidence>
<feature type="active site" description="Charge relay system" evidence="12">
    <location>
        <position position="700"/>
    </location>
</feature>
<dbReference type="InterPro" id="IPR009003">
    <property type="entry name" value="Peptidase_S1_PA"/>
</dbReference>
<dbReference type="CDD" id="cd00190">
    <property type="entry name" value="Tryp_SPc"/>
    <property type="match status" value="1"/>
</dbReference>
<comment type="caution">
    <text evidence="13">Lacks conserved residue(s) required for the propagation of feature annotation.</text>
</comment>
<accession>A0A1A7YRI5</accession>
<feature type="domain" description="CUB" evidence="15">
    <location>
        <begin position="327"/>
        <end position="437"/>
    </location>
</feature>
<sequence>MDYMESGSRYTPKMDKEFEASVQFLPASDPKKVEKSKGPGRTAAVIGVVIFAAVLALMTGLLIWHFHFRKNDWVNRMYTGSLKITDQTFEKAYEDSNSTEFQALAKQVLVELKSIYSNSPQLKKYYVGSTVQAFSDGSVVAYYLSEFRVPMNQEASVDKAMADLENVVAKRSLPNSALRVQDVMTSVTDARMFSTTYRKNMKISKRLRTSKVEVIQSPGFPNTPYTPNTFIQWQLRAEPNNVIQIDFSDIVLEDDCKNDFLKIYDSLVPMESRVMEELCGYHTPNKPLKLVSSQNVMLVTMFTNEELNFPGFRAQLSQIPQDSAKSCGGKLSGSQGSFQSPNFPNYYLPETDCTWEIQVPPGKVVKVTFQMLLLAEPGQEDGINCKKDYVLINNKKLCGEYSNGALTETSKTNTMTVILHSDSSYVDRGFQADYEAVDSSDPCPDMFQCKNLNCIKLNLKCDGWNDCGDMSDELNCKCDSNSITCKNGLCKSMFWKCDGVNDCGDNTDEDGCGCKAGQFTCENSKCVSEKNKCDGNDDCGDESDEVGCIKNTEVTCTSFTYKCKNTKCISKVNPECDGTPDCEDGSDEQNCDCGKKRFSRNRIVGGQDAEDGEFPWQVSLHASTPRTHVCGASIISPTWLVTAAHCVQDEGGLRLSQASSWDVYLGLHTQDKLNSPTVLKRKLKRVIPHPYYNTYTFDNDIALMELDIPVTYSDYIKPICLPAPQHDFKAGNNVWISGWGATREGGSAATVLQKAEVRIINSTVCNTLMKGQLTSQMLCAGVLAGGVDACQGDSGGPLSSPESDRMFLAGVVSWGDGCARRDKPGIYTRVTKFRGWITEKTGV</sequence>
<feature type="disulfide bond" evidence="13">
    <location>
        <begin position="521"/>
        <end position="539"/>
    </location>
</feature>
<evidence type="ECO:0000256" key="11">
    <source>
        <dbReference type="PIRNR" id="PIRNR036370"/>
    </source>
</evidence>
<dbReference type="InterPro" id="IPR036055">
    <property type="entry name" value="LDL_receptor-like_sf"/>
</dbReference>
<dbReference type="PROSITE" id="PS50024">
    <property type="entry name" value="SEA"/>
    <property type="match status" value="1"/>
</dbReference>
<evidence type="ECO:0000259" key="17">
    <source>
        <dbReference type="PROSITE" id="PS50240"/>
    </source>
</evidence>
<keyword evidence="3 14" id="KW-0812">Transmembrane</keyword>
<dbReference type="EMBL" id="HADW01009447">
    <property type="protein sequence ID" value="SBP10847.1"/>
    <property type="molecule type" value="Transcribed_RNA"/>
</dbReference>
<dbReference type="GO" id="GO:0004252">
    <property type="term" value="F:serine-type endopeptidase activity"/>
    <property type="evidence" value="ECO:0007669"/>
    <property type="project" value="InterPro"/>
</dbReference>
<feature type="active site" description="Charge relay system" evidence="12">
    <location>
        <position position="645"/>
    </location>
</feature>
<comment type="function">
    <text evidence="11">Exhibits trypsin-like activity as defined by cleavage of synthetic substrates with Arg or Lys as the P1 site.</text>
</comment>
<dbReference type="EMBL" id="HADX01010940">
    <property type="protein sequence ID" value="SBP33172.1"/>
    <property type="molecule type" value="Transcribed_RNA"/>
</dbReference>
<dbReference type="PIRSF" id="PIRSF036370">
    <property type="entry name" value="ST14"/>
    <property type="match status" value="1"/>
</dbReference>
<comment type="catalytic activity">
    <reaction evidence="11">
        <text>Cleaves various synthetic substrates with Arg or Lys at the P1 position and prefers small side-chain amino acids, such as Ala and Gly, at the P2 position.</text>
        <dbReference type="EC" id="3.4.21.109"/>
    </reaction>
</comment>
<evidence type="ECO:0000259" key="16">
    <source>
        <dbReference type="PROSITE" id="PS50024"/>
    </source>
</evidence>
<dbReference type="AlphaFoldDB" id="A0A1A7YRI5"/>
<proteinExistence type="inferred from homology"/>
<dbReference type="PROSITE" id="PS50240">
    <property type="entry name" value="TRYPSIN_DOM"/>
    <property type="match status" value="1"/>
</dbReference>
<dbReference type="SMART" id="SM00020">
    <property type="entry name" value="Tryp_SPc"/>
    <property type="match status" value="1"/>
</dbReference>
<dbReference type="CDD" id="cd00112">
    <property type="entry name" value="LDLa"/>
    <property type="match status" value="4"/>
</dbReference>
<evidence type="ECO:0000313" key="18">
    <source>
        <dbReference type="EMBL" id="SBP33172.1"/>
    </source>
</evidence>
<dbReference type="FunFam" id="2.40.10.10:FF:000003">
    <property type="entry name" value="Transmembrane serine protease 3"/>
    <property type="match status" value="1"/>
</dbReference>
<dbReference type="InterPro" id="IPR043504">
    <property type="entry name" value="Peptidase_S1_PA_chymotrypsin"/>
</dbReference>
<dbReference type="FunFam" id="4.10.400.10:FF:000065">
    <property type="entry name" value="Transmembrane protease serine 7"/>
    <property type="match status" value="1"/>
</dbReference>
<feature type="domain" description="Peptidase S1" evidence="17">
    <location>
        <begin position="603"/>
        <end position="842"/>
    </location>
</feature>
<dbReference type="Gene3D" id="3.30.70.960">
    <property type="entry name" value="SEA domain"/>
    <property type="match status" value="1"/>
</dbReference>
<dbReference type="SUPFAM" id="SSF57424">
    <property type="entry name" value="LDL receptor-like module"/>
    <property type="match status" value="3"/>
</dbReference>
<dbReference type="SUPFAM" id="SSF50494">
    <property type="entry name" value="Trypsin-like serine proteases"/>
    <property type="match status" value="1"/>
</dbReference>
<keyword evidence="9 13" id="KW-1015">Disulfide bond</keyword>
<feature type="disulfide bond" evidence="13">
    <location>
        <begin position="533"/>
        <end position="548"/>
    </location>
</feature>
<dbReference type="Pfam" id="PF00057">
    <property type="entry name" value="Ldl_recept_a"/>
    <property type="match status" value="4"/>
</dbReference>
<dbReference type="SMART" id="SM00042">
    <property type="entry name" value="CUB"/>
    <property type="match status" value="2"/>
</dbReference>
<keyword evidence="7 14" id="KW-1133">Transmembrane helix</keyword>
<dbReference type="InterPro" id="IPR017051">
    <property type="entry name" value="Peptidase_S1A_matripase"/>
</dbReference>
<comment type="similarity">
    <text evidence="11">Belongs to the peptidase S1 family.</text>
</comment>
<dbReference type="Gene3D" id="4.10.400.10">
    <property type="entry name" value="Low-density Lipoprotein Receptor"/>
    <property type="match status" value="4"/>
</dbReference>
<evidence type="ECO:0000256" key="10">
    <source>
        <dbReference type="ARBA" id="ARBA00023180"/>
    </source>
</evidence>
<evidence type="ECO:0000256" key="1">
    <source>
        <dbReference type="ARBA" id="ARBA00004606"/>
    </source>
</evidence>
<dbReference type="Pfam" id="PF00089">
    <property type="entry name" value="Trypsin"/>
    <property type="match status" value="1"/>
</dbReference>
<dbReference type="SMART" id="SM00192">
    <property type="entry name" value="LDLa"/>
    <property type="match status" value="4"/>
</dbReference>
<dbReference type="InterPro" id="IPR035914">
    <property type="entry name" value="Sperma_CUB_dom_sf"/>
</dbReference>
<keyword evidence="2 11" id="KW-0645">Protease</keyword>
<dbReference type="InterPro" id="IPR002172">
    <property type="entry name" value="LDrepeatLR_classA_rpt"/>
</dbReference>
<reference evidence="18" key="1">
    <citation type="submission" date="2016-05" db="EMBL/GenBank/DDBJ databases">
        <authorList>
            <person name="Lavstsen T."/>
            <person name="Jespersen J.S."/>
        </authorList>
    </citation>
    <scope>NUCLEOTIDE SEQUENCE</scope>
    <source>
        <tissue evidence="18">Brain</tissue>
    </source>
</reference>
<feature type="disulfide bond" evidence="13">
    <location>
        <begin position="576"/>
        <end position="591"/>
    </location>
</feature>
<name>A0A1A7YRI5_9TELE</name>
<dbReference type="PANTHER" id="PTHR24252:SF17">
    <property type="entry name" value="SUPPRESSOR OF TUMORIGENICITY 14 PROTEIN HOMOLOG-RELATED"/>
    <property type="match status" value="1"/>
</dbReference>
<dbReference type="PROSITE" id="PS00135">
    <property type="entry name" value="TRYPSIN_SER"/>
    <property type="match status" value="1"/>
</dbReference>
<keyword evidence="10" id="KW-0325">Glycoprotein</keyword>
<dbReference type="Gene3D" id="2.40.10.10">
    <property type="entry name" value="Trypsin-like serine proteases"/>
    <property type="match status" value="2"/>
</dbReference>
<dbReference type="Gene3D" id="2.60.120.290">
    <property type="entry name" value="Spermadhesin, CUB domain"/>
    <property type="match status" value="2"/>
</dbReference>
<evidence type="ECO:0000256" key="6">
    <source>
        <dbReference type="ARBA" id="ARBA00022968"/>
    </source>
</evidence>
<feature type="disulfide bond" evidence="13">
    <location>
        <begin position="478"/>
        <end position="490"/>
    </location>
</feature>
<evidence type="ECO:0000259" key="15">
    <source>
        <dbReference type="PROSITE" id="PS01180"/>
    </source>
</evidence>
<keyword evidence="5 11" id="KW-0720">Serine protease</keyword>
<feature type="disulfide bond" evidence="13">
    <location>
        <begin position="461"/>
        <end position="476"/>
    </location>
</feature>
<protein>
    <recommendedName>
        <fullName evidence="11">Suppressor of tumorigenicity 14 protein homolog</fullName>
        <ecNumber evidence="11">3.4.21.109</ecNumber>
    </recommendedName>
    <alternativeName>
        <fullName evidence="11">Serine protease 14</fullName>
    </alternativeName>
</protein>
<evidence type="ECO:0000256" key="7">
    <source>
        <dbReference type="ARBA" id="ARBA00022989"/>
    </source>
</evidence>
<feature type="domain" description="SEA" evidence="16">
    <location>
        <begin position="74"/>
        <end position="192"/>
    </location>
</feature>
<feature type="disulfide bond" evidence="13">
    <location>
        <begin position="497"/>
        <end position="512"/>
    </location>
</feature>
<dbReference type="PROSITE" id="PS50068">
    <property type="entry name" value="LDLRA_2"/>
    <property type="match status" value="4"/>
</dbReference>
<dbReference type="SUPFAM" id="SSF49854">
    <property type="entry name" value="Spermadhesin, CUB domain"/>
    <property type="match status" value="2"/>
</dbReference>
<comment type="subcellular location">
    <subcellularLocation>
        <location evidence="1">Membrane</location>
        <topology evidence="1">Single-pass type II membrane protein</topology>
    </subcellularLocation>
</comment>
<dbReference type="EC" id="3.4.21.109" evidence="11"/>
<dbReference type="InterPro" id="IPR000082">
    <property type="entry name" value="SEA_dom"/>
</dbReference>
<dbReference type="InterPro" id="IPR036364">
    <property type="entry name" value="SEA_dom_sf"/>
</dbReference>
<feature type="disulfide bond" evidence="13">
    <location>
        <begin position="485"/>
        <end position="503"/>
    </location>
</feature>
<gene>
    <name evidence="18" type="primary">ST14A</name>
</gene>